<dbReference type="STRING" id="341036.SAMN05660649_02956"/>
<evidence type="ECO:0000256" key="3">
    <source>
        <dbReference type="ARBA" id="ARBA00022691"/>
    </source>
</evidence>
<keyword evidence="8" id="KW-1185">Reference proteome</keyword>
<protein>
    <recommendedName>
        <fullName evidence="4">Release factor glutamine methyltransferase</fullName>
        <shortName evidence="4">RF MTase</shortName>
        <ecNumber evidence="4">2.1.1.297</ecNumber>
    </recommendedName>
    <alternativeName>
        <fullName evidence="4">N5-glutamine methyltransferase PrmC</fullName>
    </alternativeName>
    <alternativeName>
        <fullName evidence="4">Protein-(glutamine-N5) MTase PrmC</fullName>
    </alternativeName>
    <alternativeName>
        <fullName evidence="4">Protein-glutamine N-methyltransferase PrmC</fullName>
    </alternativeName>
</protein>
<dbReference type="PANTHER" id="PTHR18895">
    <property type="entry name" value="HEMK METHYLTRANSFERASE"/>
    <property type="match status" value="1"/>
</dbReference>
<keyword evidence="1 4" id="KW-0489">Methyltransferase</keyword>
<evidence type="ECO:0000256" key="1">
    <source>
        <dbReference type="ARBA" id="ARBA00022603"/>
    </source>
</evidence>
<dbReference type="PANTHER" id="PTHR18895:SF74">
    <property type="entry name" value="MTRF1L RELEASE FACTOR GLUTAMINE METHYLTRANSFERASE"/>
    <property type="match status" value="1"/>
</dbReference>
<dbReference type="InterPro" id="IPR041698">
    <property type="entry name" value="Methyltransf_25"/>
</dbReference>
<comment type="function">
    <text evidence="4">Methylates the class 1 translation termination release factors RF1/PrfA and RF2/PrfB on the glutamine residue of the universally conserved GGQ motif.</text>
</comment>
<name>A0A1I2VD84_9FIRM</name>
<dbReference type="Gene3D" id="1.10.8.10">
    <property type="entry name" value="DNA helicase RuvA subunit, C-terminal domain"/>
    <property type="match status" value="1"/>
</dbReference>
<evidence type="ECO:0000313" key="7">
    <source>
        <dbReference type="EMBL" id="SFG87268.1"/>
    </source>
</evidence>
<comment type="catalytic activity">
    <reaction evidence="4">
        <text>L-glutaminyl-[peptide chain release factor] + S-adenosyl-L-methionine = N(5)-methyl-L-glutaminyl-[peptide chain release factor] + S-adenosyl-L-homocysteine + H(+)</text>
        <dbReference type="Rhea" id="RHEA:42896"/>
        <dbReference type="Rhea" id="RHEA-COMP:10271"/>
        <dbReference type="Rhea" id="RHEA-COMP:10272"/>
        <dbReference type="ChEBI" id="CHEBI:15378"/>
        <dbReference type="ChEBI" id="CHEBI:30011"/>
        <dbReference type="ChEBI" id="CHEBI:57856"/>
        <dbReference type="ChEBI" id="CHEBI:59789"/>
        <dbReference type="ChEBI" id="CHEBI:61891"/>
        <dbReference type="EC" id="2.1.1.297"/>
    </reaction>
</comment>
<gene>
    <name evidence="4" type="primary">prmC</name>
    <name evidence="7" type="ORF">SAMN05660649_02956</name>
</gene>
<evidence type="ECO:0000259" key="6">
    <source>
        <dbReference type="Pfam" id="PF17827"/>
    </source>
</evidence>
<organism evidence="7 8">
    <name type="scientific">Desulfotruncus arcticus DSM 17038</name>
    <dbReference type="NCBI Taxonomy" id="1121424"/>
    <lineage>
        <taxon>Bacteria</taxon>
        <taxon>Bacillati</taxon>
        <taxon>Bacillota</taxon>
        <taxon>Clostridia</taxon>
        <taxon>Eubacteriales</taxon>
        <taxon>Desulfallaceae</taxon>
        <taxon>Desulfotruncus</taxon>
    </lineage>
</organism>
<keyword evidence="3 4" id="KW-0949">S-adenosyl-L-methionine</keyword>
<dbReference type="AlphaFoldDB" id="A0A1I2VD84"/>
<dbReference type="InterPro" id="IPR040758">
    <property type="entry name" value="PrmC_N"/>
</dbReference>
<evidence type="ECO:0000313" key="8">
    <source>
        <dbReference type="Proteomes" id="UP000199337"/>
    </source>
</evidence>
<dbReference type="NCBIfam" id="TIGR00536">
    <property type="entry name" value="hemK_fam"/>
    <property type="match status" value="1"/>
</dbReference>
<dbReference type="GO" id="GO:0032259">
    <property type="term" value="P:methylation"/>
    <property type="evidence" value="ECO:0007669"/>
    <property type="project" value="UniProtKB-KW"/>
</dbReference>
<dbReference type="EC" id="2.1.1.297" evidence="4"/>
<dbReference type="InterPro" id="IPR029063">
    <property type="entry name" value="SAM-dependent_MTases_sf"/>
</dbReference>
<feature type="domain" description="Release factor glutamine methyltransferase N-terminal" evidence="6">
    <location>
        <begin position="15"/>
        <end position="82"/>
    </location>
</feature>
<proteinExistence type="inferred from homology"/>
<dbReference type="GO" id="GO:0102559">
    <property type="term" value="F:peptide chain release factor N(5)-glutamine methyltransferase activity"/>
    <property type="evidence" value="ECO:0007669"/>
    <property type="project" value="UniProtKB-EC"/>
</dbReference>
<dbReference type="SUPFAM" id="SSF53335">
    <property type="entry name" value="S-adenosyl-L-methionine-dependent methyltransferases"/>
    <property type="match status" value="1"/>
</dbReference>
<dbReference type="EMBL" id="FOOX01000011">
    <property type="protein sequence ID" value="SFG87268.1"/>
    <property type="molecule type" value="Genomic_DNA"/>
</dbReference>
<dbReference type="Pfam" id="PF17827">
    <property type="entry name" value="PrmC_N"/>
    <property type="match status" value="1"/>
</dbReference>
<dbReference type="NCBIfam" id="TIGR03534">
    <property type="entry name" value="RF_mod_PrmC"/>
    <property type="match status" value="1"/>
</dbReference>
<dbReference type="Pfam" id="PF13649">
    <property type="entry name" value="Methyltransf_25"/>
    <property type="match status" value="1"/>
</dbReference>
<comment type="caution">
    <text evidence="4">Lacks conserved residue(s) required for the propagation of feature annotation.</text>
</comment>
<keyword evidence="2 4" id="KW-0808">Transferase</keyword>
<feature type="binding site" evidence="4">
    <location>
        <position position="198"/>
    </location>
    <ligand>
        <name>S-adenosyl-L-methionine</name>
        <dbReference type="ChEBI" id="CHEBI:59789"/>
    </ligand>
</feature>
<dbReference type="InterPro" id="IPR050320">
    <property type="entry name" value="N5-glutamine_MTase"/>
</dbReference>
<dbReference type="Gene3D" id="3.40.50.150">
    <property type="entry name" value="Vaccinia Virus protein VP39"/>
    <property type="match status" value="1"/>
</dbReference>
<dbReference type="InterPro" id="IPR019874">
    <property type="entry name" value="RF_methyltr_PrmC"/>
</dbReference>
<sequence>MKSVTIGEALIRATNYLKKTINENGAAAPRIDAEVLLAHVLGRDRVYLYRETNRELSLAEAGLYRDLVERRAGGEPVAYLTGSKEFMGLDFLVGPHVLIPRPETELMVEYALAVLAGWPAGNRLAVDVGTGSGAIAVSLGCLAPGTAVYAIDLSPDALKIAQKNAVRHDVQVKFYLGDLLSPLSGVLLPGSVALIAANLPYIPGKEISGLPRDVRDYEPLPALDGGGDGLDHYRRLVPQSEVLLAVNGYLLMEITPGQEEAAVALVPAPRWDSRILADLAGRPRLVVARLAQAAGSTGGGNLI</sequence>
<dbReference type="RefSeq" id="WP_092472152.1">
    <property type="nucleotide sequence ID" value="NZ_FOOX01000011.1"/>
</dbReference>
<feature type="binding site" evidence="4">
    <location>
        <position position="152"/>
    </location>
    <ligand>
        <name>S-adenosyl-L-methionine</name>
        <dbReference type="ChEBI" id="CHEBI:59789"/>
    </ligand>
</feature>
<feature type="domain" description="Methyltransferase" evidence="5">
    <location>
        <begin position="126"/>
        <end position="183"/>
    </location>
</feature>
<evidence type="ECO:0000256" key="2">
    <source>
        <dbReference type="ARBA" id="ARBA00022679"/>
    </source>
</evidence>
<evidence type="ECO:0000259" key="5">
    <source>
        <dbReference type="Pfam" id="PF13649"/>
    </source>
</evidence>
<dbReference type="OrthoDB" id="9784805at2"/>
<feature type="binding site" evidence="4">
    <location>
        <begin position="129"/>
        <end position="133"/>
    </location>
    <ligand>
        <name>S-adenosyl-L-methionine</name>
        <dbReference type="ChEBI" id="CHEBI:59789"/>
    </ligand>
</feature>
<reference evidence="8" key="1">
    <citation type="submission" date="2016-10" db="EMBL/GenBank/DDBJ databases">
        <authorList>
            <person name="Varghese N."/>
            <person name="Submissions S."/>
        </authorList>
    </citation>
    <scope>NUCLEOTIDE SEQUENCE [LARGE SCALE GENOMIC DNA]</scope>
    <source>
        <strain evidence="8">DSM 17038</strain>
    </source>
</reference>
<dbReference type="InterPro" id="IPR004556">
    <property type="entry name" value="HemK-like"/>
</dbReference>
<dbReference type="CDD" id="cd02440">
    <property type="entry name" value="AdoMet_MTases"/>
    <property type="match status" value="1"/>
</dbReference>
<comment type="similarity">
    <text evidence="4">Belongs to the protein N5-glutamine methyltransferase family. PrmC subfamily.</text>
</comment>
<dbReference type="HAMAP" id="MF_02126">
    <property type="entry name" value="RF_methyltr_PrmC"/>
    <property type="match status" value="1"/>
</dbReference>
<evidence type="ECO:0000256" key="4">
    <source>
        <dbReference type="HAMAP-Rule" id="MF_02126"/>
    </source>
</evidence>
<dbReference type="Proteomes" id="UP000199337">
    <property type="component" value="Unassembled WGS sequence"/>
</dbReference>
<accession>A0A1I2VD84</accession>